<dbReference type="SUPFAM" id="SSF49777">
    <property type="entry name" value="PEBP-like"/>
    <property type="match status" value="1"/>
</dbReference>
<evidence type="ECO:0000313" key="2">
    <source>
        <dbReference type="Proteomes" id="UP000231436"/>
    </source>
</evidence>
<dbReference type="InterPro" id="IPR005247">
    <property type="entry name" value="YbhB_YbcL/LppC-like"/>
</dbReference>
<organism evidence="1 2">
    <name type="scientific">Candidatus Uhrbacteria bacterium CG10_big_fil_rev_8_21_14_0_10_48_16</name>
    <dbReference type="NCBI Taxonomy" id="1975038"/>
    <lineage>
        <taxon>Bacteria</taxon>
        <taxon>Candidatus Uhriibacteriota</taxon>
    </lineage>
</organism>
<dbReference type="PANTHER" id="PTHR30289">
    <property type="entry name" value="UNCHARACTERIZED PROTEIN YBCL-RELATED"/>
    <property type="match status" value="1"/>
</dbReference>
<gene>
    <name evidence="1" type="ORF">COV05_00905</name>
</gene>
<dbReference type="Gene3D" id="3.90.280.10">
    <property type="entry name" value="PEBP-like"/>
    <property type="match status" value="1"/>
</dbReference>
<evidence type="ECO:0000313" key="1">
    <source>
        <dbReference type="EMBL" id="PJE77155.1"/>
    </source>
</evidence>
<sequence length="149" mass="16614">MKISSPVFEHGEQIPKKYGRDFENCNPPLCFEEIPEGTKSLVLIMEDPDVPESAGVPVWDHWVVFNIPPDITEICEAWSPAGICGSGTRGELQYGGPRPPDREHRYFFKVYALNTLLNLKEGATKQDVLKALAGHIVDTAELMGRFAKT</sequence>
<dbReference type="AlphaFoldDB" id="A0A2M8LI89"/>
<proteinExistence type="predicted"/>
<dbReference type="InterPro" id="IPR036610">
    <property type="entry name" value="PEBP-like_sf"/>
</dbReference>
<protein>
    <submittedName>
        <fullName evidence="1">YbhB/YbcL family Raf kinase inhibitor-like protein</fullName>
    </submittedName>
</protein>
<reference evidence="2" key="1">
    <citation type="submission" date="2017-09" db="EMBL/GenBank/DDBJ databases">
        <title>Depth-based differentiation of microbial function through sediment-hosted aquifers and enrichment of novel symbionts in the deep terrestrial subsurface.</title>
        <authorList>
            <person name="Probst A.J."/>
            <person name="Ladd B."/>
            <person name="Jarett J.K."/>
            <person name="Geller-Mcgrath D.E."/>
            <person name="Sieber C.M.K."/>
            <person name="Emerson J.B."/>
            <person name="Anantharaman K."/>
            <person name="Thomas B.C."/>
            <person name="Malmstrom R."/>
            <person name="Stieglmeier M."/>
            <person name="Klingl A."/>
            <person name="Woyke T."/>
            <person name="Ryan C.M."/>
            <person name="Banfield J.F."/>
        </authorList>
    </citation>
    <scope>NUCLEOTIDE SEQUENCE [LARGE SCALE GENOMIC DNA]</scope>
</reference>
<dbReference type="EMBL" id="PFEU01000006">
    <property type="protein sequence ID" value="PJE77155.1"/>
    <property type="molecule type" value="Genomic_DNA"/>
</dbReference>
<dbReference type="NCBIfam" id="TIGR00481">
    <property type="entry name" value="YbhB/YbcL family Raf kinase inhibitor-like protein"/>
    <property type="match status" value="1"/>
</dbReference>
<name>A0A2M8LI89_9BACT</name>
<comment type="caution">
    <text evidence="1">The sequence shown here is derived from an EMBL/GenBank/DDBJ whole genome shotgun (WGS) entry which is preliminary data.</text>
</comment>
<dbReference type="PANTHER" id="PTHR30289:SF1">
    <property type="entry name" value="PEBP (PHOSPHATIDYLETHANOLAMINE-BINDING PROTEIN) FAMILY PROTEIN"/>
    <property type="match status" value="1"/>
</dbReference>
<dbReference type="Pfam" id="PF01161">
    <property type="entry name" value="PBP"/>
    <property type="match status" value="1"/>
</dbReference>
<accession>A0A2M8LI89</accession>
<dbReference type="InterPro" id="IPR008914">
    <property type="entry name" value="PEBP"/>
</dbReference>
<dbReference type="Proteomes" id="UP000231436">
    <property type="component" value="Unassembled WGS sequence"/>
</dbReference>
<dbReference type="CDD" id="cd00865">
    <property type="entry name" value="PEBP_bact_arch"/>
    <property type="match status" value="1"/>
</dbReference>